<dbReference type="InterPro" id="IPR036641">
    <property type="entry name" value="HPT_dom_sf"/>
</dbReference>
<reference evidence="2 3" key="2">
    <citation type="journal article" date="2011" name="ISME J.">
        <title>RNA-seq reveals cooperative metabolic interactions between two termite-gut spirochete species in co-culture.</title>
        <authorList>
            <person name="Rosenthal A.Z."/>
            <person name="Matson E.G."/>
            <person name="Eldar A."/>
            <person name="Leadbetter J.R."/>
        </authorList>
    </citation>
    <scope>NUCLEOTIDE SEQUENCE [LARGE SCALE GENOMIC DNA]</scope>
    <source>
        <strain evidence="3">ATCC BAA-888 / DSM 13862 / ZAS-9</strain>
    </source>
</reference>
<dbReference type="HOGENOM" id="CLU_131453_0_1_12"/>
<dbReference type="STRING" id="545695.TREAZ_0957"/>
<dbReference type="GO" id="GO:0000160">
    <property type="term" value="P:phosphorelay signal transduction system"/>
    <property type="evidence" value="ECO:0007669"/>
    <property type="project" value="InterPro"/>
</dbReference>
<dbReference type="RefSeq" id="WP_015711027.1">
    <property type="nucleotide sequence ID" value="NC_015577.1"/>
</dbReference>
<dbReference type="AlphaFoldDB" id="F5Y8C4"/>
<keyword evidence="3" id="KW-1185">Reference proteome</keyword>
<feature type="domain" description="HPt" evidence="1">
    <location>
        <begin position="36"/>
        <end position="102"/>
    </location>
</feature>
<name>F5Y8C4_LEAAZ</name>
<gene>
    <name evidence="2" type="ordered locus">TREAZ_0957</name>
</gene>
<dbReference type="eggNOG" id="ENOG502ZNI7">
    <property type="taxonomic scope" value="Bacteria"/>
</dbReference>
<proteinExistence type="predicted"/>
<evidence type="ECO:0000259" key="1">
    <source>
        <dbReference type="Pfam" id="PF01627"/>
    </source>
</evidence>
<reference evidence="3" key="1">
    <citation type="submission" date="2009-12" db="EMBL/GenBank/DDBJ databases">
        <title>Complete sequence of Treponema azotonutricium strain ZAS-9.</title>
        <authorList>
            <person name="Tetu S.G."/>
            <person name="Matson E."/>
            <person name="Ren Q."/>
            <person name="Seshadri R."/>
            <person name="Elbourne L."/>
            <person name="Hassan K.A."/>
            <person name="Durkin A."/>
            <person name="Radune D."/>
            <person name="Mohamoud Y."/>
            <person name="Shay R."/>
            <person name="Jin S."/>
            <person name="Zhang X."/>
            <person name="Lucey K."/>
            <person name="Ballor N.R."/>
            <person name="Ottesen E."/>
            <person name="Rosenthal R."/>
            <person name="Allen A."/>
            <person name="Leadbetter J.R."/>
            <person name="Paulsen I.T."/>
        </authorList>
    </citation>
    <scope>NUCLEOTIDE SEQUENCE [LARGE SCALE GENOMIC DNA]</scope>
    <source>
        <strain evidence="3">ATCC BAA-888 / DSM 13862 / ZAS-9</strain>
    </source>
</reference>
<dbReference type="GO" id="GO:0004672">
    <property type="term" value="F:protein kinase activity"/>
    <property type="evidence" value="ECO:0007669"/>
    <property type="project" value="UniProtKB-ARBA"/>
</dbReference>
<evidence type="ECO:0000313" key="2">
    <source>
        <dbReference type="EMBL" id="AEF81543.1"/>
    </source>
</evidence>
<dbReference type="OrthoDB" id="1669200at2"/>
<keyword evidence="2" id="KW-0418">Kinase</keyword>
<organism evidence="2 3">
    <name type="scientific">Leadbettera azotonutricia (strain ATCC BAA-888 / DSM 13862 / ZAS-9)</name>
    <name type="common">Treponema azotonutricium</name>
    <dbReference type="NCBI Taxonomy" id="545695"/>
    <lineage>
        <taxon>Bacteria</taxon>
        <taxon>Pseudomonadati</taxon>
        <taxon>Spirochaetota</taxon>
        <taxon>Spirochaetia</taxon>
        <taxon>Spirochaetales</taxon>
        <taxon>Breznakiellaceae</taxon>
        <taxon>Leadbettera</taxon>
    </lineage>
</organism>
<dbReference type="EMBL" id="CP001841">
    <property type="protein sequence ID" value="AEF81543.1"/>
    <property type="molecule type" value="Genomic_DNA"/>
</dbReference>
<dbReference type="InParanoid" id="F5Y8C4"/>
<dbReference type="KEGG" id="taz:TREAZ_0957"/>
<dbReference type="Gene3D" id="1.20.120.160">
    <property type="entry name" value="HPT domain"/>
    <property type="match status" value="1"/>
</dbReference>
<dbReference type="Proteomes" id="UP000009222">
    <property type="component" value="Chromosome"/>
</dbReference>
<keyword evidence="2" id="KW-0808">Transferase</keyword>
<dbReference type="SUPFAM" id="SSF47226">
    <property type="entry name" value="Histidine-containing phosphotransfer domain, HPT domain"/>
    <property type="match status" value="1"/>
</dbReference>
<dbReference type="Pfam" id="PF01627">
    <property type="entry name" value="Hpt"/>
    <property type="match status" value="1"/>
</dbReference>
<dbReference type="InterPro" id="IPR008207">
    <property type="entry name" value="Sig_transdc_His_kin_Hpt_dom"/>
</dbReference>
<evidence type="ECO:0000313" key="3">
    <source>
        <dbReference type="Proteomes" id="UP000009222"/>
    </source>
</evidence>
<accession>F5Y8C4</accession>
<sequence>MADEGVVYINAEEGMKRVMNNAKLYAKLLGKFKAGTNLDELVAFAAAQDWEKAQGAAHTIKGIAANLSFTELFKQSLDVETQIKGKSLDPASLESLKACFAETLVQIDKVIAQYAA</sequence>
<protein>
    <submittedName>
        <fullName evidence="2">Hybrid sensory kinase</fullName>
    </submittedName>
</protein>